<keyword evidence="13" id="KW-1185">Reference proteome</keyword>
<dbReference type="EMBL" id="JAAWVN010024363">
    <property type="protein sequence ID" value="MBN3293992.1"/>
    <property type="molecule type" value="Genomic_DNA"/>
</dbReference>
<evidence type="ECO:0000256" key="2">
    <source>
        <dbReference type="ARBA" id="ARBA00008455"/>
    </source>
</evidence>
<sequence length="520" mass="57664">MANGEILYKTGQTHKDYQWDRRPRKHTVQHMLRALGRHTNQNRKAMEELKVLLKGNILTGAFKSPQGYKEDNPSVPQYGALGLQGTSVATKMSAVCTTPGGCVIWDYRSNCLGIQTSINDQGLKSPRDHLANEVEVGRMLRFLTLCCIILVVTDAKILPHFEPLSPDLINYINKLNTTWKAGQNFQNADINYVKKLCGTFLDGPKLPIMVEFAGKIELPVNFDSREQWPNCPTIKEIRDQGSCGSCWAFGATEAMSDRICVHSNGKVSVEISAEDLLSCCGFECGMGCNGGYPSGAWQYWTEKGLVSGGLYDSHVGCRPYSIPPCEHHVNGSRPPCTGEGGNTPKCEKKCEDGYTPSYKNDKHYGSQSYNVPADESQIMTEIYKNGPVEGAFTVYEDFLMYKTGVYKHVSGQAVGGHAIKILGWGVDNGTPYWLAANSWNTDWGDNDIQRSLKASIDLEKTVSYGPAETALRNNSAARKRRGRQTEHGSDLSCQVGEQEEEELMLEMMLHRLQSSISKDL</sequence>
<organism evidence="12 13">
    <name type="scientific">Polypterus senegalus</name>
    <name type="common">Senegal bichir</name>
    <dbReference type="NCBI Taxonomy" id="55291"/>
    <lineage>
        <taxon>Eukaryota</taxon>
        <taxon>Metazoa</taxon>
        <taxon>Chordata</taxon>
        <taxon>Craniata</taxon>
        <taxon>Vertebrata</taxon>
        <taxon>Euteleostomi</taxon>
        <taxon>Actinopterygii</taxon>
        <taxon>Polypteriformes</taxon>
        <taxon>Polypteridae</taxon>
        <taxon>Polypterus</taxon>
    </lineage>
</organism>
<dbReference type="Pfam" id="PF00112">
    <property type="entry name" value="Peptidase_C1"/>
    <property type="match status" value="1"/>
</dbReference>
<evidence type="ECO:0000313" key="13">
    <source>
        <dbReference type="Proteomes" id="UP001166052"/>
    </source>
</evidence>
<dbReference type="Proteomes" id="UP001166052">
    <property type="component" value="Unassembled WGS sequence"/>
</dbReference>
<evidence type="ECO:0000256" key="4">
    <source>
        <dbReference type="ARBA" id="ARBA00015559"/>
    </source>
</evidence>
<name>A0ABS2Z732_POLSE</name>
<dbReference type="PROSITE" id="PS00139">
    <property type="entry name" value="THIOL_PROTEASE_CYS"/>
    <property type="match status" value="1"/>
</dbReference>
<dbReference type="SUPFAM" id="SSF54001">
    <property type="entry name" value="Cysteine proteinases"/>
    <property type="match status" value="1"/>
</dbReference>
<dbReference type="EC" id="3.4.22.1" evidence="3"/>
<dbReference type="InterPro" id="IPR000668">
    <property type="entry name" value="Peptidase_C1A_C"/>
</dbReference>
<reference evidence="12" key="1">
    <citation type="journal article" date="2021" name="Cell">
        <title>Tracing the genetic footprints of vertebrate landing in non-teleost ray-finned fishes.</title>
        <authorList>
            <person name="Bi X."/>
            <person name="Wang K."/>
            <person name="Yang L."/>
            <person name="Pan H."/>
            <person name="Jiang H."/>
            <person name="Wei Q."/>
            <person name="Fang M."/>
            <person name="Yu H."/>
            <person name="Zhu C."/>
            <person name="Cai Y."/>
            <person name="He Y."/>
            <person name="Gan X."/>
            <person name="Zeng H."/>
            <person name="Yu D."/>
            <person name="Zhu Y."/>
            <person name="Jiang H."/>
            <person name="Qiu Q."/>
            <person name="Yang H."/>
            <person name="Zhang Y.E."/>
            <person name="Wang W."/>
            <person name="Zhu M."/>
            <person name="He S."/>
            <person name="Zhang G."/>
        </authorList>
    </citation>
    <scope>NUCLEOTIDE SEQUENCE</scope>
    <source>
        <strain evidence="12">Bchr_001</strain>
    </source>
</reference>
<evidence type="ECO:0000256" key="9">
    <source>
        <dbReference type="ARBA" id="ARBA00023157"/>
    </source>
</evidence>
<comment type="catalytic activity">
    <reaction evidence="1">
        <text>Hydrolysis of proteins with broad specificity for peptide bonds. Preferentially cleaves -Arg-Arg-|-Xaa bonds in small molecule substrates (thus differing from cathepsin L). In addition to being an endopeptidase, shows peptidyl-dipeptidase activity, liberating C-terminal dipeptides.</text>
        <dbReference type="EC" id="3.4.22.1"/>
    </reaction>
</comment>
<dbReference type="InterPro" id="IPR013128">
    <property type="entry name" value="Peptidase_C1A"/>
</dbReference>
<evidence type="ECO:0000256" key="8">
    <source>
        <dbReference type="ARBA" id="ARBA00022807"/>
    </source>
</evidence>
<protein>
    <recommendedName>
        <fullName evidence="4">Cathepsin B</fullName>
        <ecNumber evidence="3">3.4.22.1</ecNumber>
    </recommendedName>
</protein>
<evidence type="ECO:0000256" key="3">
    <source>
        <dbReference type="ARBA" id="ARBA00012537"/>
    </source>
</evidence>
<keyword evidence="5" id="KW-0645">Protease</keyword>
<comment type="similarity">
    <text evidence="2">Belongs to the peptidase C1 family.</text>
</comment>
<dbReference type="InterPro" id="IPR025660">
    <property type="entry name" value="Pept_his_AS"/>
</dbReference>
<feature type="domain" description="Peptidase C1A papain C-terminal" evidence="11">
    <location>
        <begin position="218"/>
        <end position="466"/>
    </location>
</feature>
<keyword evidence="8" id="KW-0788">Thiol protease</keyword>
<accession>A0ABS2Z732</accession>
<dbReference type="PRINTS" id="PR00705">
    <property type="entry name" value="PAPAIN"/>
</dbReference>
<evidence type="ECO:0000256" key="1">
    <source>
        <dbReference type="ARBA" id="ARBA00001754"/>
    </source>
</evidence>
<evidence type="ECO:0000259" key="11">
    <source>
        <dbReference type="SMART" id="SM00645"/>
    </source>
</evidence>
<feature type="non-terminal residue" evidence="12">
    <location>
        <position position="1"/>
    </location>
</feature>
<evidence type="ECO:0000256" key="7">
    <source>
        <dbReference type="ARBA" id="ARBA00022801"/>
    </source>
</evidence>
<comment type="caution">
    <text evidence="12">The sequence shown here is derived from an EMBL/GenBank/DDBJ whole genome shotgun (WGS) entry which is preliminary data.</text>
</comment>
<dbReference type="InterPro" id="IPR038765">
    <property type="entry name" value="Papain-like_cys_pep_sf"/>
</dbReference>
<dbReference type="SMART" id="SM00645">
    <property type="entry name" value="Pept_C1"/>
    <property type="match status" value="1"/>
</dbReference>
<evidence type="ECO:0000256" key="5">
    <source>
        <dbReference type="ARBA" id="ARBA00022670"/>
    </source>
</evidence>
<keyword evidence="7" id="KW-0378">Hydrolase</keyword>
<evidence type="ECO:0000313" key="12">
    <source>
        <dbReference type="EMBL" id="MBN3293992.1"/>
    </source>
</evidence>
<dbReference type="Gene3D" id="3.90.70.10">
    <property type="entry name" value="Cysteine proteinases"/>
    <property type="match status" value="1"/>
</dbReference>
<gene>
    <name evidence="12" type="primary">Ctsb</name>
    <name evidence="12" type="ORF">GTO92_0008345</name>
</gene>
<keyword evidence="6" id="KW-0732">Signal</keyword>
<dbReference type="Pfam" id="PF08127">
    <property type="entry name" value="Propeptide_C1"/>
    <property type="match status" value="1"/>
</dbReference>
<dbReference type="PROSITE" id="PS00639">
    <property type="entry name" value="THIOL_PROTEASE_HIS"/>
    <property type="match status" value="1"/>
</dbReference>
<dbReference type="CDD" id="cd02620">
    <property type="entry name" value="Peptidase_C1A_CathepsinB"/>
    <property type="match status" value="1"/>
</dbReference>
<proteinExistence type="inferred from homology"/>
<keyword evidence="9" id="KW-1015">Disulfide bond</keyword>
<feature type="non-terminal residue" evidence="12">
    <location>
        <position position="520"/>
    </location>
</feature>
<dbReference type="InterPro" id="IPR000169">
    <property type="entry name" value="Pept_cys_AS"/>
</dbReference>
<dbReference type="PANTHER" id="PTHR12411">
    <property type="entry name" value="CYSTEINE PROTEASE FAMILY C1-RELATED"/>
    <property type="match status" value="1"/>
</dbReference>
<evidence type="ECO:0000256" key="10">
    <source>
        <dbReference type="SAM" id="MobiDB-lite"/>
    </source>
</evidence>
<feature type="region of interest" description="Disordered" evidence="10">
    <location>
        <begin position="473"/>
        <end position="495"/>
    </location>
</feature>
<evidence type="ECO:0000256" key="6">
    <source>
        <dbReference type="ARBA" id="ARBA00022729"/>
    </source>
</evidence>
<dbReference type="InterPro" id="IPR012599">
    <property type="entry name" value="Propeptide_C1A"/>
</dbReference>